<name>A0ABR7WTV2_9SPHI</name>
<evidence type="ECO:0000313" key="3">
    <source>
        <dbReference type="Proteomes" id="UP000606600"/>
    </source>
</evidence>
<keyword evidence="1" id="KW-0732">Signal</keyword>
<comment type="caution">
    <text evidence="2">The sequence shown here is derived from an EMBL/GenBank/DDBJ whole genome shotgun (WGS) entry which is preliminary data.</text>
</comment>
<proteinExistence type="predicted"/>
<accession>A0ABR7WTV2</accession>
<keyword evidence="3" id="KW-1185">Reference proteome</keyword>
<reference evidence="2 3" key="1">
    <citation type="submission" date="2020-09" db="EMBL/GenBank/DDBJ databases">
        <title>Novel species of Mucilaginibacter isolated from a glacier on the Tibetan Plateau.</title>
        <authorList>
            <person name="Liu Q."/>
            <person name="Xin Y.-H."/>
        </authorList>
    </citation>
    <scope>NUCLEOTIDE SEQUENCE [LARGE SCALE GENOMIC DNA]</scope>
    <source>
        <strain evidence="2 3">ZT4R22</strain>
    </source>
</reference>
<dbReference type="PROSITE" id="PS51257">
    <property type="entry name" value="PROKAR_LIPOPROTEIN"/>
    <property type="match status" value="1"/>
</dbReference>
<gene>
    <name evidence="2" type="ORF">IDJ77_18125</name>
</gene>
<evidence type="ECO:0000256" key="1">
    <source>
        <dbReference type="SAM" id="SignalP"/>
    </source>
</evidence>
<sequence length="309" mass="32454">MKSKFIYYSLMLLGSIGAFSSCTKDAANTATDTTTTAANSALATAVASTGSIAIASISLSGSTDSLYLVGCMGKRDKKDTVAFSALPATVAAYLTANYAGYTFKKAFSVKDSTSTLVNYIVAIQFNGNPVGLKFAADGTFVSVLEQRIGDDLKHGRRFHEGGPFGDRNGHPRDTIALSAIPAAVSTYFTANYAADTLLHAFVTHDSTYVLISKNNGLYATAISPAGSLVKRALIDNHHGKIASVTEAALPAPATTYLTTTYAGYVFNKAFSISKAGVIQSYDVFITVNNTKYVVAFNAAGTFVAAKAIR</sequence>
<feature type="chain" id="PRO_5046186763" evidence="1">
    <location>
        <begin position="27"/>
        <end position="309"/>
    </location>
</feature>
<organism evidence="2 3">
    <name type="scientific">Mucilaginibacter pankratovii</name>
    <dbReference type="NCBI Taxonomy" id="2772110"/>
    <lineage>
        <taxon>Bacteria</taxon>
        <taxon>Pseudomonadati</taxon>
        <taxon>Bacteroidota</taxon>
        <taxon>Sphingobacteriia</taxon>
        <taxon>Sphingobacteriales</taxon>
        <taxon>Sphingobacteriaceae</taxon>
        <taxon>Mucilaginibacter</taxon>
    </lineage>
</organism>
<dbReference type="SUPFAM" id="SSF160574">
    <property type="entry name" value="BT0923-like"/>
    <property type="match status" value="1"/>
</dbReference>
<dbReference type="Proteomes" id="UP000606600">
    <property type="component" value="Unassembled WGS sequence"/>
</dbReference>
<evidence type="ECO:0000313" key="2">
    <source>
        <dbReference type="EMBL" id="MBD1365739.1"/>
    </source>
</evidence>
<dbReference type="Gene3D" id="3.40.1420.30">
    <property type="match status" value="1"/>
</dbReference>
<dbReference type="EMBL" id="JACWMY010000009">
    <property type="protein sequence ID" value="MBD1365739.1"/>
    <property type="molecule type" value="Genomic_DNA"/>
</dbReference>
<feature type="signal peptide" evidence="1">
    <location>
        <begin position="1"/>
        <end position="26"/>
    </location>
</feature>
<dbReference type="RefSeq" id="WP_191190394.1">
    <property type="nucleotide sequence ID" value="NZ_JACWMY010000009.1"/>
</dbReference>
<protein>
    <submittedName>
        <fullName evidence="2">PepSY-like domain-containing protein</fullName>
    </submittedName>
</protein>